<sequence length="46" mass="5280">MKQPSIRSSRRGLSEGSPSYVLRLKEENIYCFASILVDVPLRKKVQ</sequence>
<proteinExistence type="predicted"/>
<dbReference type="EMBL" id="RDSM01000005">
    <property type="protein sequence ID" value="RXH54162.1"/>
    <property type="molecule type" value="Genomic_DNA"/>
</dbReference>
<dbReference type="AlphaFoldDB" id="A0A4Q0SV03"/>
<protein>
    <submittedName>
        <fullName evidence="1">Uncharacterized protein</fullName>
    </submittedName>
</protein>
<accession>A0A4Q0SV03</accession>
<name>A0A4Q0SV03_9BACT</name>
<evidence type="ECO:0000313" key="1">
    <source>
        <dbReference type="EMBL" id="RXH54162.1"/>
    </source>
</evidence>
<dbReference type="Proteomes" id="UP000289437">
    <property type="component" value="Unassembled WGS sequence"/>
</dbReference>
<gene>
    <name evidence="1" type="ORF">GRAN_4813</name>
</gene>
<comment type="caution">
    <text evidence="1">The sequence shown here is derived from an EMBL/GenBank/DDBJ whole genome shotgun (WGS) entry which is preliminary data.</text>
</comment>
<reference evidence="1 2" key="1">
    <citation type="submission" date="2018-11" db="EMBL/GenBank/DDBJ databases">
        <authorList>
            <person name="Mardanov A.V."/>
            <person name="Ravin N.V."/>
            <person name="Dedysh S.N."/>
        </authorList>
    </citation>
    <scope>NUCLEOTIDE SEQUENCE [LARGE SCALE GENOMIC DNA]</scope>
    <source>
        <strain evidence="1 2">AF10</strain>
    </source>
</reference>
<keyword evidence="2" id="KW-1185">Reference proteome</keyword>
<organism evidence="1 2">
    <name type="scientific">Granulicella sibirica</name>
    <dbReference type="NCBI Taxonomy" id="2479048"/>
    <lineage>
        <taxon>Bacteria</taxon>
        <taxon>Pseudomonadati</taxon>
        <taxon>Acidobacteriota</taxon>
        <taxon>Terriglobia</taxon>
        <taxon>Terriglobales</taxon>
        <taxon>Acidobacteriaceae</taxon>
        <taxon>Granulicella</taxon>
    </lineage>
</organism>
<evidence type="ECO:0000313" key="2">
    <source>
        <dbReference type="Proteomes" id="UP000289437"/>
    </source>
</evidence>
<reference evidence="2" key="2">
    <citation type="submission" date="2019-02" db="EMBL/GenBank/DDBJ databases">
        <title>Granulicella sibirica sp. nov., a psychrotolerant acidobacterium isolated from an organic soil layer in forested tundra, West Siberia.</title>
        <authorList>
            <person name="Oshkin I.Y."/>
            <person name="Kulichevskaya I.S."/>
            <person name="Rijpstra W.I.C."/>
            <person name="Sinninghe Damste J.S."/>
            <person name="Rakitin A.L."/>
            <person name="Ravin N.V."/>
            <person name="Dedysh S.N."/>
        </authorList>
    </citation>
    <scope>NUCLEOTIDE SEQUENCE [LARGE SCALE GENOMIC DNA]</scope>
    <source>
        <strain evidence="2">AF10</strain>
    </source>
</reference>